<dbReference type="NCBIfam" id="TIGR01726">
    <property type="entry name" value="HEQRo_perm_3TM"/>
    <property type="match status" value="1"/>
</dbReference>
<dbReference type="PANTHER" id="PTHR30614:SF1">
    <property type="entry name" value="GLUTAMATE_ASPARTATE IMPORT PERMEASE PROTEIN GLTK"/>
    <property type="match status" value="1"/>
</dbReference>
<evidence type="ECO:0000256" key="11">
    <source>
        <dbReference type="ARBA" id="ARBA00073645"/>
    </source>
</evidence>
<dbReference type="EMBL" id="PVTV01000014">
    <property type="protein sequence ID" value="PRY97672.1"/>
    <property type="molecule type" value="Genomic_DNA"/>
</dbReference>
<organism evidence="14 15">
    <name type="scientific">Jezberella montanilacus</name>
    <dbReference type="NCBI Taxonomy" id="323426"/>
    <lineage>
        <taxon>Bacteria</taxon>
        <taxon>Pseudomonadati</taxon>
        <taxon>Pseudomonadota</taxon>
        <taxon>Betaproteobacteria</taxon>
        <taxon>Burkholderiales</taxon>
        <taxon>Alcaligenaceae</taxon>
        <taxon>Jezberella</taxon>
    </lineage>
</organism>
<feature type="transmembrane region" description="Helical" evidence="12">
    <location>
        <begin position="200"/>
        <end position="219"/>
    </location>
</feature>
<keyword evidence="15" id="KW-1185">Reference proteome</keyword>
<evidence type="ECO:0000313" key="14">
    <source>
        <dbReference type="EMBL" id="PRY97672.1"/>
    </source>
</evidence>
<keyword evidence="8 12" id="KW-0472">Membrane</keyword>
<dbReference type="Pfam" id="PF00528">
    <property type="entry name" value="BPD_transp_1"/>
    <property type="match status" value="1"/>
</dbReference>
<evidence type="ECO:0000313" key="15">
    <source>
        <dbReference type="Proteomes" id="UP000238308"/>
    </source>
</evidence>
<evidence type="ECO:0000256" key="4">
    <source>
        <dbReference type="ARBA" id="ARBA00022475"/>
    </source>
</evidence>
<feature type="transmembrane region" description="Helical" evidence="12">
    <location>
        <begin position="97"/>
        <end position="115"/>
    </location>
</feature>
<feature type="domain" description="ABC transmembrane type-1" evidence="13">
    <location>
        <begin position="22"/>
        <end position="219"/>
    </location>
</feature>
<keyword evidence="4" id="KW-1003">Cell membrane</keyword>
<dbReference type="InterPro" id="IPR010065">
    <property type="entry name" value="AA_ABC_transptr_permease_3TM"/>
</dbReference>
<sequence length="229" mass="25529">MFSHFDFDVIQRSWVYLFRDGMSFTLTLTGLAALSGIVLGTLIAMMRLSKFTALQKLAAGYVNLIRSLPLVLVIFWFYFLLPYIGQWVTSASRPMTVGAFTSALVTFSLFEAAYFSEIMRAGIQAVPGGQTSAAQALGMRYWQVMVYVVLPQAFRSMMPLLLTQTIVLFQDTSLVYVLSITDFLGAASKVAQRDGRLVEMYLFAALVYFVISFVASLAVKQLQRRLAVA</sequence>
<dbReference type="SUPFAM" id="SSF161098">
    <property type="entry name" value="MetI-like"/>
    <property type="match status" value="1"/>
</dbReference>
<dbReference type="Proteomes" id="UP000238308">
    <property type="component" value="Unassembled WGS sequence"/>
</dbReference>
<dbReference type="GO" id="GO:0043190">
    <property type="term" value="C:ATP-binding cassette (ABC) transporter complex"/>
    <property type="evidence" value="ECO:0007669"/>
    <property type="project" value="InterPro"/>
</dbReference>
<dbReference type="InterPro" id="IPR043429">
    <property type="entry name" value="ArtM/GltK/GlnP/TcyL/YhdX-like"/>
</dbReference>
<accession>A0A2T0XFH8</accession>
<dbReference type="OrthoDB" id="9771188at2"/>
<dbReference type="RefSeq" id="WP_106227969.1">
    <property type="nucleotide sequence ID" value="NZ_PVTV01000014.1"/>
</dbReference>
<dbReference type="AlphaFoldDB" id="A0A2T0XFH8"/>
<evidence type="ECO:0000256" key="12">
    <source>
        <dbReference type="RuleBase" id="RU363032"/>
    </source>
</evidence>
<comment type="subunit">
    <text evidence="10">The complex is composed of two ATP-binding proteins (GltL), two transmembrane proteins (GltJ and GltK) and a solute-binding protein (GltI).</text>
</comment>
<evidence type="ECO:0000256" key="10">
    <source>
        <dbReference type="ARBA" id="ARBA00062718"/>
    </source>
</evidence>
<evidence type="ECO:0000256" key="6">
    <source>
        <dbReference type="ARBA" id="ARBA00022970"/>
    </source>
</evidence>
<keyword evidence="3 12" id="KW-0813">Transport</keyword>
<gene>
    <name evidence="14" type="ORF">BCM14_2135</name>
</gene>
<feature type="transmembrane region" description="Helical" evidence="12">
    <location>
        <begin position="67"/>
        <end position="85"/>
    </location>
</feature>
<comment type="subcellular location">
    <subcellularLocation>
        <location evidence="1">Cell inner membrane</location>
        <topology evidence="1">Multi-pass membrane protein</topology>
    </subcellularLocation>
    <subcellularLocation>
        <location evidence="12">Cell membrane</location>
        <topology evidence="12">Multi-pass membrane protein</topology>
    </subcellularLocation>
</comment>
<dbReference type="PROSITE" id="PS50928">
    <property type="entry name" value="ABC_TM1"/>
    <property type="match status" value="1"/>
</dbReference>
<feature type="transmembrane region" description="Helical" evidence="12">
    <location>
        <begin position="24"/>
        <end position="46"/>
    </location>
</feature>
<dbReference type="Gene3D" id="1.10.3720.10">
    <property type="entry name" value="MetI-like"/>
    <property type="match status" value="1"/>
</dbReference>
<evidence type="ECO:0000259" key="13">
    <source>
        <dbReference type="PROSITE" id="PS50928"/>
    </source>
</evidence>
<dbReference type="GO" id="GO:0022857">
    <property type="term" value="F:transmembrane transporter activity"/>
    <property type="evidence" value="ECO:0007669"/>
    <property type="project" value="InterPro"/>
</dbReference>
<comment type="function">
    <text evidence="9">Part of the ABC transporter complex GltIJKL involved in glutamate and aspartate uptake. Probably responsible for the translocation of the substrate across the membrane.</text>
</comment>
<reference evidence="14 15" key="1">
    <citation type="submission" date="2018-03" db="EMBL/GenBank/DDBJ databases">
        <title>Genomic Encyclopedia of Type Strains, Phase III (KMG-III): the genomes of soil and plant-associated and newly described type strains.</title>
        <authorList>
            <person name="Whitman W."/>
        </authorList>
    </citation>
    <scope>NUCLEOTIDE SEQUENCE [LARGE SCALE GENOMIC DNA]</scope>
    <source>
        <strain evidence="14 15">MWH-P2sevCIIIb</strain>
    </source>
</reference>
<evidence type="ECO:0000256" key="1">
    <source>
        <dbReference type="ARBA" id="ARBA00004429"/>
    </source>
</evidence>
<comment type="similarity">
    <text evidence="2">Belongs to the binding-protein-dependent transport system permease family. HisMQ subfamily.</text>
</comment>
<comment type="caution">
    <text evidence="14">The sequence shown here is derived from an EMBL/GenBank/DDBJ whole genome shotgun (WGS) entry which is preliminary data.</text>
</comment>
<dbReference type="PANTHER" id="PTHR30614">
    <property type="entry name" value="MEMBRANE COMPONENT OF AMINO ACID ABC TRANSPORTER"/>
    <property type="match status" value="1"/>
</dbReference>
<evidence type="ECO:0000256" key="3">
    <source>
        <dbReference type="ARBA" id="ARBA00022448"/>
    </source>
</evidence>
<name>A0A2T0XFH8_9BURK</name>
<keyword evidence="7 12" id="KW-1133">Transmembrane helix</keyword>
<evidence type="ECO:0000256" key="7">
    <source>
        <dbReference type="ARBA" id="ARBA00022989"/>
    </source>
</evidence>
<evidence type="ECO:0000256" key="5">
    <source>
        <dbReference type="ARBA" id="ARBA00022692"/>
    </source>
</evidence>
<dbReference type="GO" id="GO:0006865">
    <property type="term" value="P:amino acid transport"/>
    <property type="evidence" value="ECO:0007669"/>
    <property type="project" value="UniProtKB-KW"/>
</dbReference>
<dbReference type="FunFam" id="1.10.3720.10:FF:000006">
    <property type="entry name" value="Glutamate/aspartate ABC transporter, permease protein GltK"/>
    <property type="match status" value="1"/>
</dbReference>
<evidence type="ECO:0000256" key="2">
    <source>
        <dbReference type="ARBA" id="ARBA00010072"/>
    </source>
</evidence>
<dbReference type="CDD" id="cd06261">
    <property type="entry name" value="TM_PBP2"/>
    <property type="match status" value="1"/>
</dbReference>
<proteinExistence type="inferred from homology"/>
<evidence type="ECO:0000256" key="9">
    <source>
        <dbReference type="ARBA" id="ARBA00060298"/>
    </source>
</evidence>
<keyword evidence="6" id="KW-0029">Amino-acid transport</keyword>
<protein>
    <recommendedName>
        <fullName evidence="11">Glutamate/aspartate import permease protein GltK</fullName>
    </recommendedName>
</protein>
<dbReference type="InterPro" id="IPR000515">
    <property type="entry name" value="MetI-like"/>
</dbReference>
<keyword evidence="5 12" id="KW-0812">Transmembrane</keyword>
<dbReference type="InterPro" id="IPR035906">
    <property type="entry name" value="MetI-like_sf"/>
</dbReference>
<evidence type="ECO:0000256" key="8">
    <source>
        <dbReference type="ARBA" id="ARBA00023136"/>
    </source>
</evidence>